<keyword evidence="2" id="KW-1185">Reference proteome</keyword>
<proteinExistence type="predicted"/>
<comment type="caution">
    <text evidence="1">The sequence shown here is derived from an EMBL/GenBank/DDBJ whole genome shotgun (WGS) entry which is preliminary data.</text>
</comment>
<name>A0ABR7UWH9_9FLAO</name>
<reference evidence="1" key="1">
    <citation type="submission" date="2020-05" db="EMBL/GenBank/DDBJ databases">
        <title>The draft genome sequence of Maribacter sp. ANRC-HE7.</title>
        <authorList>
            <person name="Mu L."/>
        </authorList>
    </citation>
    <scope>NUCLEOTIDE SEQUENCE</scope>
    <source>
        <strain evidence="1">ANRC-HE7</strain>
    </source>
</reference>
<dbReference type="Proteomes" id="UP001166021">
    <property type="component" value="Unassembled WGS sequence"/>
</dbReference>
<accession>A0ABR7UWH9</accession>
<evidence type="ECO:0000313" key="1">
    <source>
        <dbReference type="EMBL" id="MBD0776835.1"/>
    </source>
</evidence>
<organism evidence="1 2">
    <name type="scientific">Maribacter aquimaris</name>
    <dbReference type="NCBI Taxonomy" id="2737171"/>
    <lineage>
        <taxon>Bacteria</taxon>
        <taxon>Pseudomonadati</taxon>
        <taxon>Bacteroidota</taxon>
        <taxon>Flavobacteriia</taxon>
        <taxon>Flavobacteriales</taxon>
        <taxon>Flavobacteriaceae</taxon>
        <taxon>Maribacter</taxon>
    </lineage>
</organism>
<dbReference type="RefSeq" id="WP_188242345.1">
    <property type="nucleotide sequence ID" value="NZ_JABTCF010000001.1"/>
</dbReference>
<sequence length="186" mass="20947">MNAPKAEKKHVFLRSYDQISNLEKTIEVIQNSKIKNIMISILGNLEKVQSQNSKRPTDSKVCLGNYFKNLLGQDTDLGFFNNAESGELFVTGFLAPIFLDKINEKTLGELSGGPYGVLRGLGIRKKRAGTYIDLLNDGEYLMLIRGNYFDIHLLEGVLDKLEPIDHSKKGILNVSFKLLDKRDFGH</sequence>
<dbReference type="EMBL" id="JABTCF010000001">
    <property type="protein sequence ID" value="MBD0776835.1"/>
    <property type="molecule type" value="Genomic_DNA"/>
</dbReference>
<evidence type="ECO:0000313" key="2">
    <source>
        <dbReference type="Proteomes" id="UP001166021"/>
    </source>
</evidence>
<gene>
    <name evidence="1" type="ORF">HPE56_03430</name>
</gene>
<protein>
    <submittedName>
        <fullName evidence="1">Uncharacterized protein</fullName>
    </submittedName>
</protein>